<keyword evidence="8" id="KW-0460">Magnesium</keyword>
<dbReference type="GO" id="GO:0006281">
    <property type="term" value="P:DNA repair"/>
    <property type="evidence" value="ECO:0007669"/>
    <property type="project" value="UniProtKB-KW"/>
</dbReference>
<evidence type="ECO:0000256" key="6">
    <source>
        <dbReference type="ARBA" id="ARBA00022763"/>
    </source>
</evidence>
<evidence type="ECO:0000256" key="3">
    <source>
        <dbReference type="ARBA" id="ARBA00022457"/>
    </source>
</evidence>
<evidence type="ECO:0000256" key="5">
    <source>
        <dbReference type="ARBA" id="ARBA00022723"/>
    </source>
</evidence>
<dbReference type="GO" id="GO:0035539">
    <property type="term" value="F:8-oxo-7,8-dihydrodeoxyguanosine triphosphate pyrophosphatase activity"/>
    <property type="evidence" value="ECO:0007669"/>
    <property type="project" value="UniProtKB-EC"/>
</dbReference>
<keyword evidence="5" id="KW-0479">Metal-binding</keyword>
<evidence type="ECO:0000256" key="2">
    <source>
        <dbReference type="ARBA" id="ARBA00005582"/>
    </source>
</evidence>
<dbReference type="GO" id="GO:0044716">
    <property type="term" value="F:8-oxo-GDP phosphatase activity"/>
    <property type="evidence" value="ECO:0007669"/>
    <property type="project" value="TreeGrafter"/>
</dbReference>
<dbReference type="Proteomes" id="UP001198439">
    <property type="component" value="Unassembled WGS sequence"/>
</dbReference>
<keyword evidence="7" id="KW-0378">Hydrolase</keyword>
<comment type="cofactor">
    <cofactor evidence="1">
        <name>Mg(2+)</name>
        <dbReference type="ChEBI" id="CHEBI:18420"/>
    </cofactor>
</comment>
<dbReference type="GO" id="GO:0044715">
    <property type="term" value="F:8-oxo-dGDP phosphatase activity"/>
    <property type="evidence" value="ECO:0007669"/>
    <property type="project" value="TreeGrafter"/>
</dbReference>
<comment type="catalytic activity">
    <reaction evidence="10">
        <text>8-oxo-dGTP + H2O = 8-oxo-dGMP + diphosphate + H(+)</text>
        <dbReference type="Rhea" id="RHEA:31575"/>
        <dbReference type="ChEBI" id="CHEBI:15377"/>
        <dbReference type="ChEBI" id="CHEBI:15378"/>
        <dbReference type="ChEBI" id="CHEBI:33019"/>
        <dbReference type="ChEBI" id="CHEBI:63224"/>
        <dbReference type="ChEBI" id="CHEBI:77896"/>
        <dbReference type="EC" id="3.6.1.55"/>
    </reaction>
</comment>
<dbReference type="PANTHER" id="PTHR47707:SF1">
    <property type="entry name" value="NUDIX HYDROLASE FAMILY PROTEIN"/>
    <property type="match status" value="1"/>
</dbReference>
<evidence type="ECO:0000256" key="10">
    <source>
        <dbReference type="ARBA" id="ARBA00035861"/>
    </source>
</evidence>
<dbReference type="EC" id="3.6.1.55" evidence="11"/>
<name>A0AAW4VPF1_9FIRM</name>
<organism evidence="13 14">
    <name type="scientific">Faecalibacillus faecis</name>
    <dbReference type="NCBI Taxonomy" id="1982628"/>
    <lineage>
        <taxon>Bacteria</taxon>
        <taxon>Bacillati</taxon>
        <taxon>Bacillota</taxon>
        <taxon>Erysipelotrichia</taxon>
        <taxon>Erysipelotrichales</taxon>
        <taxon>Coprobacillaceae</taxon>
        <taxon>Faecalibacillus</taxon>
    </lineage>
</organism>
<evidence type="ECO:0000256" key="11">
    <source>
        <dbReference type="ARBA" id="ARBA00038905"/>
    </source>
</evidence>
<proteinExistence type="inferred from homology"/>
<dbReference type="GO" id="GO:0008413">
    <property type="term" value="F:8-oxo-7,8-dihydroguanosine triphosphate pyrophosphatase activity"/>
    <property type="evidence" value="ECO:0007669"/>
    <property type="project" value="TreeGrafter"/>
</dbReference>
<gene>
    <name evidence="13" type="ORF">LJD69_01005</name>
</gene>
<dbReference type="InterPro" id="IPR000086">
    <property type="entry name" value="NUDIX_hydrolase_dom"/>
</dbReference>
<dbReference type="Pfam" id="PF00293">
    <property type="entry name" value="NUDIX"/>
    <property type="match status" value="1"/>
</dbReference>
<protein>
    <recommendedName>
        <fullName evidence="11">8-oxo-dGTP diphosphatase</fullName>
        <ecNumber evidence="11">3.6.1.55</ecNumber>
    </recommendedName>
</protein>
<dbReference type="InterPro" id="IPR047127">
    <property type="entry name" value="MutT-like"/>
</dbReference>
<keyword evidence="4" id="KW-0235">DNA replication</keyword>
<evidence type="ECO:0000259" key="12">
    <source>
        <dbReference type="PROSITE" id="PS51462"/>
    </source>
</evidence>
<dbReference type="SUPFAM" id="SSF55811">
    <property type="entry name" value="Nudix"/>
    <property type="match status" value="1"/>
</dbReference>
<dbReference type="EMBL" id="JAJDKZ010000002">
    <property type="protein sequence ID" value="MCB8609170.1"/>
    <property type="molecule type" value="Genomic_DNA"/>
</dbReference>
<keyword evidence="6" id="KW-0227">DNA damage</keyword>
<dbReference type="InterPro" id="IPR015797">
    <property type="entry name" value="NUDIX_hydrolase-like_dom_sf"/>
</dbReference>
<reference evidence="13" key="1">
    <citation type="submission" date="2021-10" db="EMBL/GenBank/DDBJ databases">
        <title>Collection of gut derived symbiotic bacterial strains cultured from healthy donors.</title>
        <authorList>
            <person name="Lin H."/>
            <person name="Littmann E."/>
            <person name="Kohout C."/>
            <person name="Pamer E.G."/>
        </authorList>
    </citation>
    <scope>NUCLEOTIDE SEQUENCE</scope>
    <source>
        <strain evidence="13">DFI.4.48</strain>
    </source>
</reference>
<keyword evidence="9" id="KW-0234">DNA repair</keyword>
<dbReference type="AlphaFoldDB" id="A0AAW4VPF1"/>
<dbReference type="Gene3D" id="3.90.79.10">
    <property type="entry name" value="Nucleoside Triphosphate Pyrophosphohydrolase"/>
    <property type="match status" value="1"/>
</dbReference>
<dbReference type="GO" id="GO:0006260">
    <property type="term" value="P:DNA replication"/>
    <property type="evidence" value="ECO:0007669"/>
    <property type="project" value="UniProtKB-KW"/>
</dbReference>
<dbReference type="RefSeq" id="WP_227279117.1">
    <property type="nucleotide sequence ID" value="NZ_JAJDKR010000003.1"/>
</dbReference>
<evidence type="ECO:0000313" key="13">
    <source>
        <dbReference type="EMBL" id="MCB8609170.1"/>
    </source>
</evidence>
<evidence type="ECO:0000256" key="8">
    <source>
        <dbReference type="ARBA" id="ARBA00022842"/>
    </source>
</evidence>
<evidence type="ECO:0000256" key="4">
    <source>
        <dbReference type="ARBA" id="ARBA00022705"/>
    </source>
</evidence>
<dbReference type="GO" id="GO:0046872">
    <property type="term" value="F:metal ion binding"/>
    <property type="evidence" value="ECO:0007669"/>
    <property type="project" value="UniProtKB-KW"/>
</dbReference>
<dbReference type="PRINTS" id="PR00502">
    <property type="entry name" value="NUDIXFAMILY"/>
</dbReference>
<keyword evidence="3" id="KW-0515">Mutator protein</keyword>
<comment type="similarity">
    <text evidence="2">Belongs to the Nudix hydrolase family.</text>
</comment>
<sequence length="129" mass="15127">MKTINVVAGIIKKDNKIFIAERGYGEFKGMYEFPGGKIEPGEEPKDALKRELYEEMQAHIEVDSFFYHVHYKYPDFILEMDCFICHLLDDHLVLLEHLDGKWIDPQDDNEAIVWVPADIEVINELKKRS</sequence>
<dbReference type="PROSITE" id="PS51462">
    <property type="entry name" value="NUDIX"/>
    <property type="match status" value="1"/>
</dbReference>
<evidence type="ECO:0000256" key="1">
    <source>
        <dbReference type="ARBA" id="ARBA00001946"/>
    </source>
</evidence>
<dbReference type="PANTHER" id="PTHR47707">
    <property type="entry name" value="8-OXO-DGTP DIPHOSPHATASE"/>
    <property type="match status" value="1"/>
</dbReference>
<feature type="domain" description="Nudix hydrolase" evidence="12">
    <location>
        <begin position="1"/>
        <end position="126"/>
    </location>
</feature>
<comment type="caution">
    <text evidence="13">The sequence shown here is derived from an EMBL/GenBank/DDBJ whole genome shotgun (WGS) entry which is preliminary data.</text>
</comment>
<dbReference type="CDD" id="cd03425">
    <property type="entry name" value="NUDIX_MutT_NudA_like"/>
    <property type="match status" value="1"/>
</dbReference>
<evidence type="ECO:0000256" key="7">
    <source>
        <dbReference type="ARBA" id="ARBA00022801"/>
    </source>
</evidence>
<dbReference type="InterPro" id="IPR020476">
    <property type="entry name" value="Nudix_hydrolase"/>
</dbReference>
<evidence type="ECO:0000313" key="14">
    <source>
        <dbReference type="Proteomes" id="UP001198439"/>
    </source>
</evidence>
<evidence type="ECO:0000256" key="9">
    <source>
        <dbReference type="ARBA" id="ARBA00023204"/>
    </source>
</evidence>
<accession>A0AAW4VPF1</accession>